<evidence type="ECO:0000256" key="4">
    <source>
        <dbReference type="ARBA" id="ARBA00022989"/>
    </source>
</evidence>
<dbReference type="RefSeq" id="WP_034635815.1">
    <property type="nucleotide sequence ID" value="NZ_CBCSJC010000001.1"/>
</dbReference>
<keyword evidence="4 6" id="KW-1133">Transmembrane helix</keyword>
<reference evidence="7 8" key="1">
    <citation type="submission" date="2014-06" db="EMBL/GenBank/DDBJ databases">
        <title>Draft genome sequence of Bacillus manliponensis JCM 15802 (MCCC 1A00708).</title>
        <authorList>
            <person name="Lai Q."/>
            <person name="Liu Y."/>
            <person name="Shao Z."/>
        </authorList>
    </citation>
    <scope>NUCLEOTIDE SEQUENCE [LARGE SCALE GENOMIC DNA]</scope>
    <source>
        <strain evidence="7 8">JCM 15802</strain>
    </source>
</reference>
<dbReference type="GO" id="GO:0005886">
    <property type="term" value="C:plasma membrane"/>
    <property type="evidence" value="ECO:0007669"/>
    <property type="project" value="UniProtKB-SubCell"/>
</dbReference>
<dbReference type="NCBIfam" id="TIGR02908">
    <property type="entry name" value="CoxD_Bacillus"/>
    <property type="match status" value="1"/>
</dbReference>
<dbReference type="InterPro" id="IPR014257">
    <property type="entry name" value="Cyt_c_oxidase_su4_bacillaceae"/>
</dbReference>
<keyword evidence="3 6" id="KW-0812">Transmembrane</keyword>
<dbReference type="InterPro" id="IPR005171">
    <property type="entry name" value="Cyt_c_oxidase_su4_prok"/>
</dbReference>
<evidence type="ECO:0000256" key="6">
    <source>
        <dbReference type="SAM" id="Phobius"/>
    </source>
</evidence>
<evidence type="ECO:0000256" key="2">
    <source>
        <dbReference type="ARBA" id="ARBA00022475"/>
    </source>
</evidence>
<gene>
    <name evidence="7" type="ORF">BAMA_09070</name>
</gene>
<organism evidence="7 8">
    <name type="scientific">Bacillus manliponensis</name>
    <dbReference type="NCBI Taxonomy" id="574376"/>
    <lineage>
        <taxon>Bacteria</taxon>
        <taxon>Bacillati</taxon>
        <taxon>Bacillota</taxon>
        <taxon>Bacilli</taxon>
        <taxon>Bacillales</taxon>
        <taxon>Bacillaceae</taxon>
        <taxon>Bacillus</taxon>
        <taxon>Bacillus cereus group</taxon>
    </lineage>
</organism>
<comment type="subcellular location">
    <subcellularLocation>
        <location evidence="1">Cell membrane</location>
        <topology evidence="1">Multi-pass membrane protein</topology>
    </subcellularLocation>
</comment>
<evidence type="ECO:0000313" key="8">
    <source>
        <dbReference type="Proteomes" id="UP000027822"/>
    </source>
</evidence>
<feature type="transmembrane region" description="Helical" evidence="6">
    <location>
        <begin position="90"/>
        <end position="111"/>
    </location>
</feature>
<evidence type="ECO:0000256" key="5">
    <source>
        <dbReference type="ARBA" id="ARBA00023136"/>
    </source>
</evidence>
<feature type="transmembrane region" description="Helical" evidence="6">
    <location>
        <begin position="56"/>
        <end position="78"/>
    </location>
</feature>
<dbReference type="EMBL" id="JOTN01000002">
    <property type="protein sequence ID" value="KEK20935.1"/>
    <property type="molecule type" value="Genomic_DNA"/>
</dbReference>
<dbReference type="Proteomes" id="UP000027822">
    <property type="component" value="Unassembled WGS sequence"/>
</dbReference>
<dbReference type="Pfam" id="PF03626">
    <property type="entry name" value="COX4_pro"/>
    <property type="match status" value="1"/>
</dbReference>
<proteinExistence type="predicted"/>
<sequence>MAVKETNTGSPKVDLAYRRKKSVEEMKHQVITFALMIFLTAVAFLAVAYPKTFSPLFSVPFILLLAAVQVIFQLYYFMHMNHKGHEVPAFFLYSGLLVGLITILTFMTIVWI</sequence>
<name>A0A073K3A9_9BACI</name>
<dbReference type="OrthoDB" id="2989516at2"/>
<keyword evidence="8" id="KW-1185">Reference proteome</keyword>
<comment type="caution">
    <text evidence="7">The sequence shown here is derived from an EMBL/GenBank/DDBJ whole genome shotgun (WGS) entry which is preliminary data.</text>
</comment>
<evidence type="ECO:0000313" key="7">
    <source>
        <dbReference type="EMBL" id="KEK20935.1"/>
    </source>
</evidence>
<dbReference type="AlphaFoldDB" id="A0A073K3A9"/>
<feature type="transmembrane region" description="Helical" evidence="6">
    <location>
        <begin position="30"/>
        <end position="50"/>
    </location>
</feature>
<evidence type="ECO:0000256" key="1">
    <source>
        <dbReference type="ARBA" id="ARBA00004651"/>
    </source>
</evidence>
<evidence type="ECO:0000256" key="3">
    <source>
        <dbReference type="ARBA" id="ARBA00022692"/>
    </source>
</evidence>
<protein>
    <submittedName>
        <fullName evidence="7">Cytochrome B6</fullName>
    </submittedName>
</protein>
<dbReference type="eggNOG" id="COG3125">
    <property type="taxonomic scope" value="Bacteria"/>
</dbReference>
<accession>A0A073K3A9</accession>
<keyword evidence="2" id="KW-1003">Cell membrane</keyword>
<dbReference type="STRING" id="574376.BAMA_09070"/>
<keyword evidence="5 6" id="KW-0472">Membrane</keyword>